<sequence length="77" mass="8130">SRSQYVAQAGLELEQFSCLSLLSAGITGVHHHPWLQGSELLNKLLKVALSLMTVLAGDPPASASHSVGITGVYHHAQ</sequence>
<dbReference type="PRINTS" id="PR02045">
    <property type="entry name" value="F138DOMAIN"/>
</dbReference>
<organism evidence="1 2">
    <name type="scientific">Heterocephalus glaber</name>
    <name type="common">Naked mole rat</name>
    <dbReference type="NCBI Taxonomy" id="10181"/>
    <lineage>
        <taxon>Eukaryota</taxon>
        <taxon>Metazoa</taxon>
        <taxon>Chordata</taxon>
        <taxon>Craniata</taxon>
        <taxon>Vertebrata</taxon>
        <taxon>Euteleostomi</taxon>
        <taxon>Mammalia</taxon>
        <taxon>Eutheria</taxon>
        <taxon>Euarchontoglires</taxon>
        <taxon>Glires</taxon>
        <taxon>Rodentia</taxon>
        <taxon>Hystricomorpha</taxon>
        <taxon>Bathyergidae</taxon>
        <taxon>Heterocephalus</taxon>
    </lineage>
</organism>
<dbReference type="EMBL" id="JH165776">
    <property type="protein sequence ID" value="EHA97859.1"/>
    <property type="molecule type" value="Genomic_DNA"/>
</dbReference>
<evidence type="ECO:0000313" key="1">
    <source>
        <dbReference type="EMBL" id="EHA97859.1"/>
    </source>
</evidence>
<proteinExistence type="predicted"/>
<feature type="non-terminal residue" evidence="1">
    <location>
        <position position="77"/>
    </location>
</feature>
<evidence type="ECO:0000313" key="2">
    <source>
        <dbReference type="Proteomes" id="UP000006813"/>
    </source>
</evidence>
<dbReference type="Proteomes" id="UP000006813">
    <property type="component" value="Unassembled WGS sequence"/>
</dbReference>
<feature type="non-terminal residue" evidence="1">
    <location>
        <position position="1"/>
    </location>
</feature>
<dbReference type="AlphaFoldDB" id="G5ALE9"/>
<dbReference type="InParanoid" id="G5ALE9"/>
<gene>
    <name evidence="1" type="ORF">GW7_00093</name>
</gene>
<reference evidence="1 2" key="1">
    <citation type="journal article" date="2011" name="Nature">
        <title>Genome sequencing reveals insights into physiology and longevity of the naked mole rat.</title>
        <authorList>
            <person name="Kim E.B."/>
            <person name="Fang X."/>
            <person name="Fushan A.A."/>
            <person name="Huang Z."/>
            <person name="Lobanov A.V."/>
            <person name="Han L."/>
            <person name="Marino S.M."/>
            <person name="Sun X."/>
            <person name="Turanov A.A."/>
            <person name="Yang P."/>
            <person name="Yim S.H."/>
            <person name="Zhao X."/>
            <person name="Kasaikina M.V."/>
            <person name="Stoletzki N."/>
            <person name="Peng C."/>
            <person name="Polak P."/>
            <person name="Xiong Z."/>
            <person name="Kiezun A."/>
            <person name="Zhu Y."/>
            <person name="Chen Y."/>
            <person name="Kryukov G.V."/>
            <person name="Zhang Q."/>
            <person name="Peshkin L."/>
            <person name="Yang L."/>
            <person name="Bronson R.T."/>
            <person name="Buffenstein R."/>
            <person name="Wang B."/>
            <person name="Han C."/>
            <person name="Li Q."/>
            <person name="Chen L."/>
            <person name="Zhao W."/>
            <person name="Sunyaev S.R."/>
            <person name="Park T.J."/>
            <person name="Zhang G."/>
            <person name="Wang J."/>
            <person name="Gladyshev V.N."/>
        </authorList>
    </citation>
    <scope>NUCLEOTIDE SEQUENCE [LARGE SCALE GENOMIC DNA]</scope>
</reference>
<name>G5ALE9_HETGA</name>
<protein>
    <submittedName>
        <fullName evidence="1">Uncharacterized protein</fullName>
    </submittedName>
</protein>
<accession>G5ALE9</accession>